<feature type="compositionally biased region" description="Low complexity" evidence="1">
    <location>
        <begin position="381"/>
        <end position="398"/>
    </location>
</feature>
<dbReference type="EMBL" id="JABTTQ020000009">
    <property type="protein sequence ID" value="KAK6149406.1"/>
    <property type="molecule type" value="Genomic_DNA"/>
</dbReference>
<dbReference type="SUPFAM" id="SSF109715">
    <property type="entry name" value="DEK C-terminal domain"/>
    <property type="match status" value="1"/>
</dbReference>
<feature type="compositionally biased region" description="Basic and acidic residues" evidence="1">
    <location>
        <begin position="97"/>
        <end position="115"/>
    </location>
</feature>
<proteinExistence type="predicted"/>
<dbReference type="PANTHER" id="PTHR13468">
    <property type="entry name" value="DEK PROTEIN"/>
    <property type="match status" value="1"/>
</dbReference>
<feature type="compositionally biased region" description="Basic and acidic residues" evidence="1">
    <location>
        <begin position="181"/>
        <end position="211"/>
    </location>
</feature>
<feature type="compositionally biased region" description="Basic and acidic residues" evidence="1">
    <location>
        <begin position="453"/>
        <end position="464"/>
    </location>
</feature>
<feature type="compositionally biased region" description="Acidic residues" evidence="1">
    <location>
        <begin position="472"/>
        <end position="489"/>
    </location>
</feature>
<evidence type="ECO:0000313" key="3">
    <source>
        <dbReference type="Proteomes" id="UP001318860"/>
    </source>
</evidence>
<feature type="compositionally biased region" description="Acidic residues" evidence="1">
    <location>
        <begin position="132"/>
        <end position="142"/>
    </location>
</feature>
<name>A0ABR0WQ25_REHGL</name>
<feature type="compositionally biased region" description="Basic and acidic residues" evidence="1">
    <location>
        <begin position="68"/>
        <end position="90"/>
    </location>
</feature>
<comment type="caution">
    <text evidence="2">The sequence shown here is derived from an EMBL/GenBank/DDBJ whole genome shotgun (WGS) entry which is preliminary data.</text>
</comment>
<feature type="compositionally biased region" description="Basic and acidic residues" evidence="1">
    <location>
        <begin position="218"/>
        <end position="227"/>
    </location>
</feature>
<dbReference type="PANTHER" id="PTHR13468:SF22">
    <property type="entry name" value="DEK DOMAIN-CONTAINING CHROMATIN-ASSOCIATED PROTEIN 3"/>
    <property type="match status" value="1"/>
</dbReference>
<accession>A0ABR0WQ25</accession>
<protein>
    <recommendedName>
        <fullName evidence="4">DEK C-terminal domain-containing protein</fullName>
    </recommendedName>
</protein>
<feature type="compositionally biased region" description="Basic and acidic residues" evidence="1">
    <location>
        <begin position="20"/>
        <end position="41"/>
    </location>
</feature>
<gene>
    <name evidence="2" type="ORF">DH2020_016931</name>
</gene>
<feature type="compositionally biased region" description="Low complexity" evidence="1">
    <location>
        <begin position="525"/>
        <end position="535"/>
    </location>
</feature>
<dbReference type="Proteomes" id="UP001318860">
    <property type="component" value="Unassembled WGS sequence"/>
</dbReference>
<feature type="compositionally biased region" description="Basic and acidic residues" evidence="1">
    <location>
        <begin position="574"/>
        <end position="588"/>
    </location>
</feature>
<feature type="compositionally biased region" description="Basic and acidic residues" evidence="1">
    <location>
        <begin position="143"/>
        <end position="161"/>
    </location>
</feature>
<feature type="compositionally biased region" description="Basic and acidic residues" evidence="1">
    <location>
        <begin position="598"/>
        <end position="607"/>
    </location>
</feature>
<feature type="region of interest" description="Disordered" evidence="1">
    <location>
        <begin position="365"/>
        <end position="400"/>
    </location>
</feature>
<organism evidence="2 3">
    <name type="scientific">Rehmannia glutinosa</name>
    <name type="common">Chinese foxglove</name>
    <dbReference type="NCBI Taxonomy" id="99300"/>
    <lineage>
        <taxon>Eukaryota</taxon>
        <taxon>Viridiplantae</taxon>
        <taxon>Streptophyta</taxon>
        <taxon>Embryophyta</taxon>
        <taxon>Tracheophyta</taxon>
        <taxon>Spermatophyta</taxon>
        <taxon>Magnoliopsida</taxon>
        <taxon>eudicotyledons</taxon>
        <taxon>Gunneridae</taxon>
        <taxon>Pentapetalae</taxon>
        <taxon>asterids</taxon>
        <taxon>lamiids</taxon>
        <taxon>Lamiales</taxon>
        <taxon>Orobanchaceae</taxon>
        <taxon>Rehmannieae</taxon>
        <taxon>Rehmannia</taxon>
    </lineage>
</organism>
<dbReference type="Gene3D" id="1.10.10.60">
    <property type="entry name" value="Homeodomain-like"/>
    <property type="match status" value="1"/>
</dbReference>
<reference evidence="2 3" key="1">
    <citation type="journal article" date="2021" name="Comput. Struct. Biotechnol. J.">
        <title>De novo genome assembly of the potent medicinal plant Rehmannia glutinosa using nanopore technology.</title>
        <authorList>
            <person name="Ma L."/>
            <person name="Dong C."/>
            <person name="Song C."/>
            <person name="Wang X."/>
            <person name="Zheng X."/>
            <person name="Niu Y."/>
            <person name="Chen S."/>
            <person name="Feng W."/>
        </authorList>
    </citation>
    <scope>NUCLEOTIDE SEQUENCE [LARGE SCALE GENOMIC DNA]</scope>
    <source>
        <strain evidence="2">DH-2019</strain>
    </source>
</reference>
<feature type="compositionally biased region" description="Acidic residues" evidence="1">
    <location>
        <begin position="507"/>
        <end position="519"/>
    </location>
</feature>
<evidence type="ECO:0008006" key="4">
    <source>
        <dbReference type="Google" id="ProtNLM"/>
    </source>
</evidence>
<feature type="region of interest" description="Disordered" evidence="1">
    <location>
        <begin position="450"/>
        <end position="607"/>
    </location>
</feature>
<feature type="compositionally biased region" description="Basic and acidic residues" evidence="1">
    <location>
        <begin position="536"/>
        <end position="549"/>
    </location>
</feature>
<feature type="compositionally biased region" description="Basic and acidic residues" evidence="1">
    <location>
        <begin position="122"/>
        <end position="131"/>
    </location>
</feature>
<feature type="compositionally biased region" description="Basic residues" evidence="1">
    <location>
        <begin position="162"/>
        <end position="180"/>
    </location>
</feature>
<keyword evidence="3" id="KW-1185">Reference proteome</keyword>
<feature type="compositionally biased region" description="Basic and acidic residues" evidence="1">
    <location>
        <begin position="50"/>
        <end position="60"/>
    </location>
</feature>
<sequence length="674" mass="75609">MGEEDTVSEKPESVSNGNAEVEKEDGVDKMTEAVTDEKGEQQDEVNEMEEDKKDDVKVESPDMDLDKEEASKSKETDEKVDDENVAKEEGKEEIEADREKQETAGEVEKTETKSEEMEEDTGEKTENTTEDKVEEEIDEVKEEIDGMKEEEKIPEEPNKEKSSKKRPRTKSSAGKKNKSKKGPEEKAKEPKTPTEKKTKEPKTSVDKEKEPITPAASRIDRPVRERKSVERLVATVEKDSAKEFHIGKGRGTPLKDIPNVAYKLSRKKSDDTFKLLHTILFGRRGKAAEVKNNISRFSGFVWHDNEEKQMIKVKEKLDKCVKEKLLEFCDVLDVPIAKANTRKEDIMAKLIEFLVEPHATTSELLAEKEQSSKGKKRKMVSKSASGTGSSTPSKGSAKSRAEKYTTASWALNLGVVDGLSYTSRRLLEVLGLLRNYEHMYPFTNIISYSQSRKKTESGSRKGGETKIMPPQPEDESGEEKEEEHEEEDANGIAERSEDEMSERAETEEKESESEEESDEDKGKQKQVSAKSSGKKGSNEKGKTKKETVSKKASPPPKRAPAKSPPSRSKNNNDTSEKKSSGKKKDESINKSPPPKKPASKESTGKKILKVKNELKEQKLQPSDVELSNAICEILKEVDFNTATFTDILKLLVYARYDTGMALCLGCFFAFQVLK</sequence>
<dbReference type="InterPro" id="IPR044198">
    <property type="entry name" value="DEK"/>
</dbReference>
<feature type="region of interest" description="Disordered" evidence="1">
    <location>
        <begin position="1"/>
        <end position="227"/>
    </location>
</feature>
<evidence type="ECO:0000256" key="1">
    <source>
        <dbReference type="SAM" id="MobiDB-lite"/>
    </source>
</evidence>
<evidence type="ECO:0000313" key="2">
    <source>
        <dbReference type="EMBL" id="KAK6149406.1"/>
    </source>
</evidence>